<proteinExistence type="inferred from homology"/>
<name>A0ABD2IAU9_9BILA</name>
<evidence type="ECO:0000256" key="3">
    <source>
        <dbReference type="ARBA" id="ARBA00022676"/>
    </source>
</evidence>
<organism evidence="9 10">
    <name type="scientific">Heterodera trifolii</name>
    <dbReference type="NCBI Taxonomy" id="157864"/>
    <lineage>
        <taxon>Eukaryota</taxon>
        <taxon>Metazoa</taxon>
        <taxon>Ecdysozoa</taxon>
        <taxon>Nematoda</taxon>
        <taxon>Chromadorea</taxon>
        <taxon>Rhabditida</taxon>
        <taxon>Tylenchina</taxon>
        <taxon>Tylenchomorpha</taxon>
        <taxon>Tylenchoidea</taxon>
        <taxon>Heteroderidae</taxon>
        <taxon>Heteroderinae</taxon>
        <taxon>Heterodera</taxon>
    </lineage>
</organism>
<comment type="similarity">
    <text evidence="2 8">Belongs to the glycosyltransferase 92 family.</text>
</comment>
<keyword evidence="5" id="KW-0812">Transmembrane</keyword>
<dbReference type="GO" id="GO:0016020">
    <property type="term" value="C:membrane"/>
    <property type="evidence" value="ECO:0007669"/>
    <property type="project" value="UniProtKB-SubCell"/>
</dbReference>
<evidence type="ECO:0000256" key="1">
    <source>
        <dbReference type="ARBA" id="ARBA00004167"/>
    </source>
</evidence>
<dbReference type="EMBL" id="JBICBT010001253">
    <property type="protein sequence ID" value="KAL3076401.1"/>
    <property type="molecule type" value="Genomic_DNA"/>
</dbReference>
<evidence type="ECO:0000313" key="10">
    <source>
        <dbReference type="Proteomes" id="UP001620626"/>
    </source>
</evidence>
<evidence type="ECO:0000313" key="9">
    <source>
        <dbReference type="EMBL" id="KAL3076401.1"/>
    </source>
</evidence>
<keyword evidence="4 8" id="KW-0808">Transferase</keyword>
<evidence type="ECO:0000256" key="5">
    <source>
        <dbReference type="ARBA" id="ARBA00022692"/>
    </source>
</evidence>
<dbReference type="PANTHER" id="PTHR21645">
    <property type="entry name" value="GLYCOSYLTRANSFERASE FAMILY 92 PROTEIN"/>
    <property type="match status" value="1"/>
</dbReference>
<protein>
    <recommendedName>
        <fullName evidence="8">Glycosyltransferase family 92 protein</fullName>
        <ecNumber evidence="8">2.4.1.-</ecNumber>
    </recommendedName>
</protein>
<gene>
    <name evidence="9" type="ORF">niasHT_039890</name>
</gene>
<dbReference type="PANTHER" id="PTHR21645:SF2">
    <property type="entry name" value="GLYCOSYLTRANSFERASE FAMILY 92 PROTEIN F59C6.8"/>
    <property type="match status" value="1"/>
</dbReference>
<dbReference type="EC" id="2.4.1.-" evidence="8"/>
<comment type="subcellular location">
    <subcellularLocation>
        <location evidence="1">Membrane</location>
        <topology evidence="1">Single-pass membrane protein</topology>
    </subcellularLocation>
</comment>
<evidence type="ECO:0000256" key="8">
    <source>
        <dbReference type="RuleBase" id="RU366017"/>
    </source>
</evidence>
<keyword evidence="3 8" id="KW-0328">Glycosyltransferase</keyword>
<keyword evidence="10" id="KW-1185">Reference proteome</keyword>
<evidence type="ECO:0000256" key="2">
    <source>
        <dbReference type="ARBA" id="ARBA00007647"/>
    </source>
</evidence>
<sequence length="486" mass="56289">MTNNLPPHGTDFESEQTKSKLQYVLITAVYNRKSRLYTDNKFVLLINAPLSGLVDQTTFVAKTTNDSGHLQTNFALFRAAPPNIVCKWFTYLAVFDSAQHPNKLEIAYGGRQSVPVQFQLPYMKRHVHVGTCFSPLFLAEHWQLVVLAIEIYRHYGIQLQVVYLMSAIEGVFEILQAYNSRDDIQLEPWASIEIDGEIDNEINKEIDWRNQAASHTDCLLKYGYAAEFLIVGDMDDILIPADHQTYYSEFIRNDYRHKKNAVGLLYSRFTVDITTTRNPRRFSLFDALTSAKVALYQPDDPKYVVNTSRAESLWIHWPLNIKPNTSSRSVPSTDGRMLHFRNWHFLEDKNGILASENYMHRNVKNSAIWRSVALNESFLSTKTARQISRRFKSDIFKRNFGTFLKLPTKRMYAEMMAKCYDKIFYLHDKQVTDCPGPHRCRINPINGLNCFIAKRKLIEQELAPGIFWYISPKKGKFRFSNEGCSL</sequence>
<dbReference type="InterPro" id="IPR008166">
    <property type="entry name" value="Glyco_transf_92"/>
</dbReference>
<keyword evidence="7" id="KW-0472">Membrane</keyword>
<evidence type="ECO:0000256" key="7">
    <source>
        <dbReference type="ARBA" id="ARBA00023136"/>
    </source>
</evidence>
<dbReference type="AlphaFoldDB" id="A0ABD2IAU9"/>
<dbReference type="GO" id="GO:0016757">
    <property type="term" value="F:glycosyltransferase activity"/>
    <property type="evidence" value="ECO:0007669"/>
    <property type="project" value="UniProtKB-UniRule"/>
</dbReference>
<dbReference type="Proteomes" id="UP001620626">
    <property type="component" value="Unassembled WGS sequence"/>
</dbReference>
<dbReference type="Pfam" id="PF01697">
    <property type="entry name" value="Glyco_transf_92"/>
    <property type="match status" value="1"/>
</dbReference>
<comment type="caution">
    <text evidence="9">The sequence shown here is derived from an EMBL/GenBank/DDBJ whole genome shotgun (WGS) entry which is preliminary data.</text>
</comment>
<dbReference type="InterPro" id="IPR052012">
    <property type="entry name" value="GTase_92"/>
</dbReference>
<evidence type="ECO:0000256" key="4">
    <source>
        <dbReference type="ARBA" id="ARBA00022679"/>
    </source>
</evidence>
<accession>A0ABD2IAU9</accession>
<reference evidence="9 10" key="1">
    <citation type="submission" date="2024-10" db="EMBL/GenBank/DDBJ databases">
        <authorList>
            <person name="Kim D."/>
        </authorList>
    </citation>
    <scope>NUCLEOTIDE SEQUENCE [LARGE SCALE GENOMIC DNA]</scope>
    <source>
        <strain evidence="9">BH-2024</strain>
    </source>
</reference>
<keyword evidence="6" id="KW-1133">Transmembrane helix</keyword>
<evidence type="ECO:0000256" key="6">
    <source>
        <dbReference type="ARBA" id="ARBA00022989"/>
    </source>
</evidence>